<proteinExistence type="predicted"/>
<organism evidence="1">
    <name type="scientific">Anguilla anguilla</name>
    <name type="common">European freshwater eel</name>
    <name type="synonym">Muraena anguilla</name>
    <dbReference type="NCBI Taxonomy" id="7936"/>
    <lineage>
        <taxon>Eukaryota</taxon>
        <taxon>Metazoa</taxon>
        <taxon>Chordata</taxon>
        <taxon>Craniata</taxon>
        <taxon>Vertebrata</taxon>
        <taxon>Euteleostomi</taxon>
        <taxon>Actinopterygii</taxon>
        <taxon>Neopterygii</taxon>
        <taxon>Teleostei</taxon>
        <taxon>Anguilliformes</taxon>
        <taxon>Anguillidae</taxon>
        <taxon>Anguilla</taxon>
    </lineage>
</organism>
<reference evidence="1" key="1">
    <citation type="submission" date="2014-11" db="EMBL/GenBank/DDBJ databases">
        <authorList>
            <person name="Amaro Gonzalez C."/>
        </authorList>
    </citation>
    <scope>NUCLEOTIDE SEQUENCE</scope>
</reference>
<accession>A0A0E9XQ44</accession>
<evidence type="ECO:0000313" key="1">
    <source>
        <dbReference type="EMBL" id="JAI03976.1"/>
    </source>
</evidence>
<sequence>MFQNYGKPFSDTCTKNRKKNRMETFCVQCFSDASTQS</sequence>
<dbReference type="EMBL" id="GBXM01004602">
    <property type="protein sequence ID" value="JAI03976.1"/>
    <property type="molecule type" value="Transcribed_RNA"/>
</dbReference>
<name>A0A0E9XQ44_ANGAN</name>
<reference evidence="1" key="2">
    <citation type="journal article" date="2015" name="Fish Shellfish Immunol.">
        <title>Early steps in the European eel (Anguilla anguilla)-Vibrio vulnificus interaction in the gills: Role of the RtxA13 toxin.</title>
        <authorList>
            <person name="Callol A."/>
            <person name="Pajuelo D."/>
            <person name="Ebbesson L."/>
            <person name="Teles M."/>
            <person name="MacKenzie S."/>
            <person name="Amaro C."/>
        </authorList>
    </citation>
    <scope>NUCLEOTIDE SEQUENCE</scope>
</reference>
<protein>
    <submittedName>
        <fullName evidence="1">Uncharacterized protein</fullName>
    </submittedName>
</protein>
<dbReference type="AlphaFoldDB" id="A0A0E9XQ44"/>